<proteinExistence type="predicted"/>
<dbReference type="EMBL" id="CP099464">
    <property type="protein sequence ID" value="UUO16813.1"/>
    <property type="molecule type" value="Genomic_DNA"/>
</dbReference>
<reference evidence="2" key="1">
    <citation type="submission" date="2022-06" db="EMBL/GenBank/DDBJ databases">
        <title>Nostosin G and Spiroidesin B from the Cyanobacterium Dolichospermum sp. NIES-1697.</title>
        <authorList>
            <person name="Phan C.-S."/>
            <person name="Mehjabin J.J."/>
            <person name="Anas A.R.J."/>
            <person name="Hayasaka M."/>
            <person name="Onoki R."/>
            <person name="Wang J."/>
            <person name="Umezawa T."/>
            <person name="Washio K."/>
            <person name="Morikawa M."/>
            <person name="Okino T."/>
        </authorList>
    </citation>
    <scope>NUCLEOTIDE SEQUENCE</scope>
    <source>
        <strain evidence="2">NIES-1697</strain>
    </source>
</reference>
<organism evidence="2 3">
    <name type="scientific">Dolichospermum heterosporum TAC447</name>
    <dbReference type="NCBI Taxonomy" id="747523"/>
    <lineage>
        <taxon>Bacteria</taxon>
        <taxon>Bacillati</taxon>
        <taxon>Cyanobacteriota</taxon>
        <taxon>Cyanophyceae</taxon>
        <taxon>Nostocales</taxon>
        <taxon>Aphanizomenonaceae</taxon>
        <taxon>Dolichospermum</taxon>
        <taxon>Dolichospermum heterosporum</taxon>
    </lineage>
</organism>
<name>A0ABY5M1R4_9CYAN</name>
<evidence type="ECO:0000256" key="1">
    <source>
        <dbReference type="SAM" id="SignalP"/>
    </source>
</evidence>
<feature type="signal peptide" evidence="1">
    <location>
        <begin position="1"/>
        <end position="26"/>
    </location>
</feature>
<keyword evidence="1" id="KW-0732">Signal</keyword>
<accession>A0ABY5M1R4</accession>
<sequence length="194" mass="22147">MKMRFLNYSLALVVLCSGYTITPTIAANQQVKVAKSVWKLFSPADGSFRILMPGNPRETKQTVNTKSGKIKLNLFSVERQQEEVNYAVGYVDYSSEYIELLNRKKLVEKALDNGRNNVVKKAKGTLISEQKIRLCPYFGREISYSKPGGNIVKRRIYLVKTRLYQVSAETTKKRQKFLTKSIEGFLNSFNVSSR</sequence>
<gene>
    <name evidence="2" type="ORF">NG743_07275</name>
</gene>
<evidence type="ECO:0008006" key="4">
    <source>
        <dbReference type="Google" id="ProtNLM"/>
    </source>
</evidence>
<evidence type="ECO:0000313" key="3">
    <source>
        <dbReference type="Proteomes" id="UP001057561"/>
    </source>
</evidence>
<keyword evidence="3" id="KW-1185">Reference proteome</keyword>
<dbReference type="RefSeq" id="WP_257121770.1">
    <property type="nucleotide sequence ID" value="NZ_CP099464.1"/>
</dbReference>
<dbReference type="Proteomes" id="UP001057561">
    <property type="component" value="Chromosome"/>
</dbReference>
<evidence type="ECO:0000313" key="2">
    <source>
        <dbReference type="EMBL" id="UUO16813.1"/>
    </source>
</evidence>
<feature type="chain" id="PRO_5047390500" description="Secreted protein" evidence="1">
    <location>
        <begin position="27"/>
        <end position="194"/>
    </location>
</feature>
<protein>
    <recommendedName>
        <fullName evidence="4">Secreted protein</fullName>
    </recommendedName>
</protein>